<dbReference type="PANTHER" id="PTHR38436">
    <property type="entry name" value="POLYKETIDE CYCLASE SNOAL-LIKE DOMAIN"/>
    <property type="match status" value="1"/>
</dbReference>
<dbReference type="SUPFAM" id="SSF54427">
    <property type="entry name" value="NTF2-like"/>
    <property type="match status" value="1"/>
</dbReference>
<dbReference type="InterPro" id="IPR037401">
    <property type="entry name" value="SnoaL-like"/>
</dbReference>
<dbReference type="Pfam" id="PF12680">
    <property type="entry name" value="SnoaL_2"/>
    <property type="match status" value="1"/>
</dbReference>
<dbReference type="EMBL" id="POUD01000109">
    <property type="protein sequence ID" value="PZG15266.1"/>
    <property type="molecule type" value="Genomic_DNA"/>
</dbReference>
<protein>
    <recommendedName>
        <fullName evidence="1">SnoaL-like domain-containing protein</fullName>
    </recommendedName>
</protein>
<dbReference type="GO" id="GO:0030638">
    <property type="term" value="P:polyketide metabolic process"/>
    <property type="evidence" value="ECO:0007669"/>
    <property type="project" value="InterPro"/>
</dbReference>
<keyword evidence="3" id="KW-1185">Reference proteome</keyword>
<gene>
    <name evidence="2" type="ORF">C1J01_24540</name>
</gene>
<accession>A0A2W2DTK6</accession>
<organism evidence="2 3">
    <name type="scientific">Nonomuraea aridisoli</name>
    <dbReference type="NCBI Taxonomy" id="2070368"/>
    <lineage>
        <taxon>Bacteria</taxon>
        <taxon>Bacillati</taxon>
        <taxon>Actinomycetota</taxon>
        <taxon>Actinomycetes</taxon>
        <taxon>Streptosporangiales</taxon>
        <taxon>Streptosporangiaceae</taxon>
        <taxon>Nonomuraea</taxon>
    </lineage>
</organism>
<evidence type="ECO:0000313" key="2">
    <source>
        <dbReference type="EMBL" id="PZG15266.1"/>
    </source>
</evidence>
<dbReference type="InterPro" id="IPR009959">
    <property type="entry name" value="Cyclase_SnoaL-like"/>
</dbReference>
<evidence type="ECO:0000313" key="3">
    <source>
        <dbReference type="Proteomes" id="UP000249304"/>
    </source>
</evidence>
<dbReference type="InterPro" id="IPR032710">
    <property type="entry name" value="NTF2-like_dom_sf"/>
</dbReference>
<proteinExistence type="predicted"/>
<dbReference type="OrthoDB" id="3542814at2"/>
<dbReference type="PANTHER" id="PTHR38436:SF1">
    <property type="entry name" value="ESTER CYCLASE"/>
    <property type="match status" value="1"/>
</dbReference>
<dbReference type="AlphaFoldDB" id="A0A2W2DTK6"/>
<comment type="caution">
    <text evidence="2">The sequence shown here is derived from an EMBL/GenBank/DDBJ whole genome shotgun (WGS) entry which is preliminary data.</text>
</comment>
<sequence>MRRGLVMPDVVDRLLDAVNAHDMEAVARCYSAQAVMIGPELQADGPEEIRSYHDHVWEGFPDIRMTVWERLEQNDTVVLEGAFTGTHEGRFLISEGRLLEPTGNVVNFRFCWLFTKENDLISAHRAYHDQAEIYHQLGIRFVPVTA</sequence>
<dbReference type="Gene3D" id="3.10.450.50">
    <property type="match status" value="1"/>
</dbReference>
<reference evidence="2 3" key="1">
    <citation type="submission" date="2018-01" db="EMBL/GenBank/DDBJ databases">
        <title>Draft genome sequence of Nonomuraea sp. KC333.</title>
        <authorList>
            <person name="Sahin N."/>
            <person name="Saygin H."/>
            <person name="Ay H."/>
        </authorList>
    </citation>
    <scope>NUCLEOTIDE SEQUENCE [LARGE SCALE GENOMIC DNA]</scope>
    <source>
        <strain evidence="2 3">KC333</strain>
    </source>
</reference>
<name>A0A2W2DTK6_9ACTN</name>
<feature type="domain" description="SnoaL-like" evidence="1">
    <location>
        <begin position="11"/>
        <end position="124"/>
    </location>
</feature>
<evidence type="ECO:0000259" key="1">
    <source>
        <dbReference type="Pfam" id="PF12680"/>
    </source>
</evidence>
<dbReference type="Proteomes" id="UP000249304">
    <property type="component" value="Unassembled WGS sequence"/>
</dbReference>